<dbReference type="GO" id="GO:0016197">
    <property type="term" value="P:endosomal transport"/>
    <property type="evidence" value="ECO:0007669"/>
    <property type="project" value="InterPro"/>
</dbReference>
<dbReference type="Pfam" id="PF15454">
    <property type="entry name" value="LAMTOR"/>
    <property type="match status" value="1"/>
</dbReference>
<dbReference type="GO" id="GO:0071986">
    <property type="term" value="C:Ragulator complex"/>
    <property type="evidence" value="ECO:0007669"/>
    <property type="project" value="InterPro"/>
</dbReference>
<dbReference type="OrthoDB" id="5299893at2759"/>
<dbReference type="GO" id="GO:0032008">
    <property type="term" value="P:positive regulation of TOR signaling"/>
    <property type="evidence" value="ECO:0007669"/>
    <property type="project" value="InterPro"/>
</dbReference>
<evidence type="ECO:0000256" key="2">
    <source>
        <dbReference type="ARBA" id="ARBA00022707"/>
    </source>
</evidence>
<proteinExistence type="predicted"/>
<sequence>MGVCASCLGREPSDSEESDASHLLADDQPHYGTVNNAPQPDPEEIRREREALERICAQTNEQLIPTHAPEVAEQDEYQRLFNDRFASIRRQKKPEEQKTDDTADESESSWLESVMGEGGEEEEVEKVKKTNGGLTIMFGK</sequence>
<dbReference type="GO" id="GO:0071230">
    <property type="term" value="P:cellular response to amino acid stimulus"/>
    <property type="evidence" value="ECO:0007669"/>
    <property type="project" value="InterPro"/>
</dbReference>
<dbReference type="Proteomes" id="UP000799771">
    <property type="component" value="Unassembled WGS sequence"/>
</dbReference>
<name>A0A6A5ZWX3_9PLEO</name>
<keyword evidence="4" id="KW-0564">Palmitate</keyword>
<dbReference type="RefSeq" id="XP_033518422.1">
    <property type="nucleotide sequence ID" value="XM_033671914.1"/>
</dbReference>
<evidence type="ECO:0000256" key="1">
    <source>
        <dbReference type="ARBA" id="ARBA00004308"/>
    </source>
</evidence>
<keyword evidence="5" id="KW-0449">Lipoprotein</keyword>
<accession>A0A6A5ZWX3</accession>
<dbReference type="EMBL" id="ML977521">
    <property type="protein sequence ID" value="KAF2124029.1"/>
    <property type="molecule type" value="Genomic_DNA"/>
</dbReference>
<dbReference type="AlphaFoldDB" id="A0A6A5ZWX3"/>
<evidence type="ECO:0000256" key="4">
    <source>
        <dbReference type="ARBA" id="ARBA00023139"/>
    </source>
</evidence>
<feature type="region of interest" description="Disordered" evidence="6">
    <location>
        <begin position="87"/>
        <end position="140"/>
    </location>
</feature>
<evidence type="ECO:0000313" key="8">
    <source>
        <dbReference type="Proteomes" id="UP000799771"/>
    </source>
</evidence>
<comment type="subcellular location">
    <subcellularLocation>
        <location evidence="1">Endomembrane system</location>
    </subcellularLocation>
</comment>
<reference evidence="7" key="1">
    <citation type="journal article" date="2020" name="Stud. Mycol.">
        <title>101 Dothideomycetes genomes: a test case for predicting lifestyles and emergence of pathogens.</title>
        <authorList>
            <person name="Haridas S."/>
            <person name="Albert R."/>
            <person name="Binder M."/>
            <person name="Bloem J."/>
            <person name="Labutti K."/>
            <person name="Salamov A."/>
            <person name="Andreopoulos B."/>
            <person name="Baker S."/>
            <person name="Barry K."/>
            <person name="Bills G."/>
            <person name="Bluhm B."/>
            <person name="Cannon C."/>
            <person name="Castanera R."/>
            <person name="Culley D."/>
            <person name="Daum C."/>
            <person name="Ezra D."/>
            <person name="Gonzalez J."/>
            <person name="Henrissat B."/>
            <person name="Kuo A."/>
            <person name="Liang C."/>
            <person name="Lipzen A."/>
            <person name="Lutzoni F."/>
            <person name="Magnuson J."/>
            <person name="Mondo S."/>
            <person name="Nolan M."/>
            <person name="Ohm R."/>
            <person name="Pangilinan J."/>
            <person name="Park H.-J."/>
            <person name="Ramirez L."/>
            <person name="Alfaro M."/>
            <person name="Sun H."/>
            <person name="Tritt A."/>
            <person name="Yoshinaga Y."/>
            <person name="Zwiers L.-H."/>
            <person name="Turgeon B."/>
            <person name="Goodwin S."/>
            <person name="Spatafora J."/>
            <person name="Crous P."/>
            <person name="Grigoriev I."/>
        </authorList>
    </citation>
    <scope>NUCLEOTIDE SEQUENCE</scope>
    <source>
        <strain evidence="7">CBS 119687</strain>
    </source>
</reference>
<dbReference type="InterPro" id="IPR028209">
    <property type="entry name" value="LAMTOR1/MEH1"/>
</dbReference>
<evidence type="ECO:0000256" key="6">
    <source>
        <dbReference type="SAM" id="MobiDB-lite"/>
    </source>
</evidence>
<dbReference type="GO" id="GO:0031902">
    <property type="term" value="C:late endosome membrane"/>
    <property type="evidence" value="ECO:0007669"/>
    <property type="project" value="InterPro"/>
</dbReference>
<protein>
    <submittedName>
        <fullName evidence="7">Uncharacterized protein</fullName>
    </submittedName>
</protein>
<evidence type="ECO:0000256" key="5">
    <source>
        <dbReference type="ARBA" id="ARBA00023288"/>
    </source>
</evidence>
<dbReference type="GO" id="GO:0045121">
    <property type="term" value="C:membrane raft"/>
    <property type="evidence" value="ECO:0007669"/>
    <property type="project" value="InterPro"/>
</dbReference>
<dbReference type="GO" id="GO:0043410">
    <property type="term" value="P:positive regulation of MAPK cascade"/>
    <property type="evidence" value="ECO:0007669"/>
    <property type="project" value="InterPro"/>
</dbReference>
<organism evidence="7 8">
    <name type="scientific">Dothidotthia symphoricarpi CBS 119687</name>
    <dbReference type="NCBI Taxonomy" id="1392245"/>
    <lineage>
        <taxon>Eukaryota</taxon>
        <taxon>Fungi</taxon>
        <taxon>Dikarya</taxon>
        <taxon>Ascomycota</taxon>
        <taxon>Pezizomycotina</taxon>
        <taxon>Dothideomycetes</taxon>
        <taxon>Pleosporomycetidae</taxon>
        <taxon>Pleosporales</taxon>
        <taxon>Dothidotthiaceae</taxon>
        <taxon>Dothidotthia</taxon>
    </lineage>
</organism>
<evidence type="ECO:0000256" key="3">
    <source>
        <dbReference type="ARBA" id="ARBA00023136"/>
    </source>
</evidence>
<dbReference type="GeneID" id="54412346"/>
<keyword evidence="2" id="KW-0519">Myristate</keyword>
<dbReference type="GO" id="GO:0001919">
    <property type="term" value="P:regulation of receptor recycling"/>
    <property type="evidence" value="ECO:0007669"/>
    <property type="project" value="InterPro"/>
</dbReference>
<feature type="region of interest" description="Disordered" evidence="6">
    <location>
        <begin position="1"/>
        <end position="46"/>
    </location>
</feature>
<gene>
    <name evidence="7" type="ORF">P153DRAFT_401566</name>
</gene>
<keyword evidence="8" id="KW-1185">Reference proteome</keyword>
<evidence type="ECO:0000313" key="7">
    <source>
        <dbReference type="EMBL" id="KAF2124029.1"/>
    </source>
</evidence>
<keyword evidence="3" id="KW-0472">Membrane</keyword>